<evidence type="ECO:0000256" key="1">
    <source>
        <dbReference type="SAM" id="Phobius"/>
    </source>
</evidence>
<sequence>MWIEVEKKSWTPIEEGFCRRSRAEKGVVCLRRKGTIKNEASSSSCSNTLLNRRRRRRRRRRHRRSSLSVAVVVVEVMFFCDDGVESI</sequence>
<keyword evidence="1" id="KW-1133">Transmembrane helix</keyword>
<organism evidence="2 3">
    <name type="scientific">Syphacia muris</name>
    <dbReference type="NCBI Taxonomy" id="451379"/>
    <lineage>
        <taxon>Eukaryota</taxon>
        <taxon>Metazoa</taxon>
        <taxon>Ecdysozoa</taxon>
        <taxon>Nematoda</taxon>
        <taxon>Chromadorea</taxon>
        <taxon>Rhabditida</taxon>
        <taxon>Spirurina</taxon>
        <taxon>Oxyuridomorpha</taxon>
        <taxon>Oxyuroidea</taxon>
        <taxon>Oxyuridae</taxon>
        <taxon>Syphacia</taxon>
    </lineage>
</organism>
<dbReference type="WBParaSite" id="SMUV_0000314901-mRNA-1">
    <property type="protein sequence ID" value="SMUV_0000314901-mRNA-1"/>
    <property type="gene ID" value="SMUV_0000314901"/>
</dbReference>
<keyword evidence="1" id="KW-0812">Transmembrane</keyword>
<feature type="transmembrane region" description="Helical" evidence="1">
    <location>
        <begin position="62"/>
        <end position="79"/>
    </location>
</feature>
<dbReference type="AlphaFoldDB" id="A0A0N5AFT1"/>
<dbReference type="Proteomes" id="UP000046393">
    <property type="component" value="Unplaced"/>
</dbReference>
<evidence type="ECO:0000313" key="3">
    <source>
        <dbReference type="WBParaSite" id="SMUV_0000314901-mRNA-1"/>
    </source>
</evidence>
<keyword evidence="2" id="KW-1185">Reference proteome</keyword>
<proteinExistence type="predicted"/>
<evidence type="ECO:0000313" key="2">
    <source>
        <dbReference type="Proteomes" id="UP000046393"/>
    </source>
</evidence>
<reference evidence="3" key="1">
    <citation type="submission" date="2017-02" db="UniProtKB">
        <authorList>
            <consortium name="WormBaseParasite"/>
        </authorList>
    </citation>
    <scope>IDENTIFICATION</scope>
</reference>
<accession>A0A0N5AFT1</accession>
<name>A0A0N5AFT1_9BILA</name>
<keyword evidence="1" id="KW-0472">Membrane</keyword>
<protein>
    <submittedName>
        <fullName evidence="3">F5/8 type C domain-containing protein</fullName>
    </submittedName>
</protein>